<dbReference type="Proteomes" id="UP000053354">
    <property type="component" value="Chromosome"/>
</dbReference>
<dbReference type="PANTHER" id="PTHR44943">
    <property type="entry name" value="CELLULOSE SYNTHASE OPERON PROTEIN C"/>
    <property type="match status" value="1"/>
</dbReference>
<keyword evidence="2 4" id="KW-0802">TPR repeat</keyword>
<dbReference type="STRING" id="1302659.I858_008045"/>
<dbReference type="RefSeq" id="WP_065524423.1">
    <property type="nucleotide sequence ID" value="NZ_CP016540.2"/>
</dbReference>
<dbReference type="Pfam" id="PF12895">
    <property type="entry name" value="ANAPC3"/>
    <property type="match status" value="1"/>
</dbReference>
<dbReference type="PROSITE" id="PS50297">
    <property type="entry name" value="ANK_REP_REGION"/>
    <property type="match status" value="1"/>
</dbReference>
<dbReference type="AlphaFoldDB" id="A0A1B1S1A4"/>
<evidence type="ECO:0000313" key="5">
    <source>
        <dbReference type="EMBL" id="ANU26944.1"/>
    </source>
</evidence>
<keyword evidence="6" id="KW-1185">Reference proteome</keyword>
<dbReference type="KEGG" id="pll:I858_008045"/>
<dbReference type="InterPro" id="IPR011990">
    <property type="entry name" value="TPR-like_helical_dom_sf"/>
</dbReference>
<dbReference type="EMBL" id="CP016540">
    <property type="protein sequence ID" value="ANU26944.1"/>
    <property type="molecule type" value="Genomic_DNA"/>
</dbReference>
<protein>
    <recommendedName>
        <fullName evidence="7">Tetratricopeptide repeat protein</fullName>
    </recommendedName>
</protein>
<dbReference type="PANTHER" id="PTHR44943:SF4">
    <property type="entry name" value="TPR REPEAT-CONTAINING PROTEIN MJ0798"/>
    <property type="match status" value="1"/>
</dbReference>
<name>A0A1B1S1A4_9BACL</name>
<evidence type="ECO:0000256" key="2">
    <source>
        <dbReference type="ARBA" id="ARBA00022803"/>
    </source>
</evidence>
<dbReference type="InterPro" id="IPR019734">
    <property type="entry name" value="TPR_rpt"/>
</dbReference>
<dbReference type="PROSITE" id="PS50088">
    <property type="entry name" value="ANK_REPEAT"/>
    <property type="match status" value="1"/>
</dbReference>
<evidence type="ECO:0000313" key="6">
    <source>
        <dbReference type="Proteomes" id="UP000053354"/>
    </source>
</evidence>
<feature type="repeat" description="ANK" evidence="3">
    <location>
        <begin position="49"/>
        <end position="86"/>
    </location>
</feature>
<gene>
    <name evidence="5" type="ORF">I858_008045</name>
</gene>
<evidence type="ECO:0000256" key="1">
    <source>
        <dbReference type="ARBA" id="ARBA00022737"/>
    </source>
</evidence>
<dbReference type="SUPFAM" id="SSF48403">
    <property type="entry name" value="Ankyrin repeat"/>
    <property type="match status" value="1"/>
</dbReference>
<evidence type="ECO:0000256" key="4">
    <source>
        <dbReference type="PROSITE-ProRule" id="PRU00339"/>
    </source>
</evidence>
<dbReference type="InterPro" id="IPR036770">
    <property type="entry name" value="Ankyrin_rpt-contain_sf"/>
</dbReference>
<dbReference type="Gene3D" id="1.25.40.10">
    <property type="entry name" value="Tetratricopeptide repeat domain"/>
    <property type="match status" value="2"/>
</dbReference>
<evidence type="ECO:0008006" key="7">
    <source>
        <dbReference type="Google" id="ProtNLM"/>
    </source>
</evidence>
<dbReference type="Gene3D" id="1.25.40.20">
    <property type="entry name" value="Ankyrin repeat-containing domain"/>
    <property type="match status" value="1"/>
</dbReference>
<accession>A0A1B1S1A4</accession>
<dbReference type="InterPro" id="IPR051685">
    <property type="entry name" value="Ycf3/AcsC/BcsC/TPR_MFPF"/>
</dbReference>
<proteinExistence type="predicted"/>
<evidence type="ECO:0000256" key="3">
    <source>
        <dbReference type="PROSITE-ProRule" id="PRU00023"/>
    </source>
</evidence>
<sequence>MDMVWPIVDVNSVNRFSGTALLPSSENGYAKTVQYCLASGVSVNHINRLGWTALHEAVILGDGGYLYTLVIQLLIEAGADKHIKDRQGITPYEYAKQSDQTAVVHLFEDKLVNDLTLEDKLFVLYKEEYYDEALVMTQEALSRDNQKGNLHFWKGFILQEAKNYKSAIIAYRKGLELDTEDIQFYFYIANCYRLMQQPEDALKTFDVAIEENPENSFLLYHKSNYLRELSRHPQAIGVMKQLLDKSPERTDYLFHKANSLRASNKHRDAIQTIDLAIALDGDNDLFTEHRNQSLKLLET</sequence>
<dbReference type="OrthoDB" id="9812708at2"/>
<dbReference type="Pfam" id="PF12796">
    <property type="entry name" value="Ank_2"/>
    <property type="match status" value="1"/>
</dbReference>
<dbReference type="PROSITE" id="PS50005">
    <property type="entry name" value="TPR"/>
    <property type="match status" value="1"/>
</dbReference>
<organism evidence="5 6">
    <name type="scientific">Planococcus versutus</name>
    <dbReference type="NCBI Taxonomy" id="1302659"/>
    <lineage>
        <taxon>Bacteria</taxon>
        <taxon>Bacillati</taxon>
        <taxon>Bacillota</taxon>
        <taxon>Bacilli</taxon>
        <taxon>Bacillales</taxon>
        <taxon>Caryophanaceae</taxon>
        <taxon>Planococcus</taxon>
    </lineage>
</organism>
<feature type="repeat" description="TPR" evidence="4">
    <location>
        <begin position="182"/>
        <end position="215"/>
    </location>
</feature>
<keyword evidence="1" id="KW-0677">Repeat</keyword>
<dbReference type="SUPFAM" id="SSF48452">
    <property type="entry name" value="TPR-like"/>
    <property type="match status" value="1"/>
</dbReference>
<dbReference type="InterPro" id="IPR002110">
    <property type="entry name" value="Ankyrin_rpt"/>
</dbReference>
<keyword evidence="3" id="KW-0040">ANK repeat</keyword>
<reference evidence="5" key="1">
    <citation type="submission" date="2016-10" db="EMBL/GenBank/DDBJ databases">
        <authorList>
            <person name="See-Too W.S."/>
        </authorList>
    </citation>
    <scope>NUCLEOTIDE SEQUENCE</scope>
    <source>
        <strain evidence="5">L10.15</strain>
    </source>
</reference>
<dbReference type="SMART" id="SM00028">
    <property type="entry name" value="TPR"/>
    <property type="match status" value="3"/>
</dbReference>